<protein>
    <submittedName>
        <fullName evidence="1">Uncharacterized protein</fullName>
    </submittedName>
</protein>
<accession>A0A2H0V9Q4</accession>
<evidence type="ECO:0000313" key="2">
    <source>
        <dbReference type="Proteomes" id="UP000229972"/>
    </source>
</evidence>
<sequence>MVMTSDKIKQKIEILLNKYKENSATIKGFDVIFEYVDFIKTEPYTANLLREDFDYDNKQIALLEASILNQNLKAPNVHEILNIKSVSDIPMHKEAIAIGLEQRKNQEHASMKQIVPFAITNLVILYEAMGRVKEQLLNKKPIEDKLEGTHFLRHIVHGSIDIAGCTLQAAFLI</sequence>
<dbReference type="EMBL" id="PFAL01000004">
    <property type="protein sequence ID" value="PIR95837.1"/>
    <property type="molecule type" value="Genomic_DNA"/>
</dbReference>
<dbReference type="Proteomes" id="UP000229972">
    <property type="component" value="Unassembled WGS sequence"/>
</dbReference>
<organism evidence="1 2">
    <name type="scientific">Candidatus Falkowbacteria bacterium CG10_big_fil_rev_8_21_14_0_10_37_18</name>
    <dbReference type="NCBI Taxonomy" id="1974562"/>
    <lineage>
        <taxon>Bacteria</taxon>
        <taxon>Candidatus Falkowiibacteriota</taxon>
    </lineage>
</organism>
<dbReference type="AlphaFoldDB" id="A0A2H0V9Q4"/>
<comment type="caution">
    <text evidence="1">The sequence shown here is derived from an EMBL/GenBank/DDBJ whole genome shotgun (WGS) entry which is preliminary data.</text>
</comment>
<evidence type="ECO:0000313" key="1">
    <source>
        <dbReference type="EMBL" id="PIR95837.1"/>
    </source>
</evidence>
<proteinExistence type="predicted"/>
<name>A0A2H0V9Q4_9BACT</name>
<reference evidence="2" key="1">
    <citation type="submission" date="2017-09" db="EMBL/GenBank/DDBJ databases">
        <title>Depth-based differentiation of microbial function through sediment-hosted aquifers and enrichment of novel symbionts in the deep terrestrial subsurface.</title>
        <authorList>
            <person name="Probst A.J."/>
            <person name="Ladd B."/>
            <person name="Jarett J.K."/>
            <person name="Geller-Mcgrath D.E."/>
            <person name="Sieber C.M.K."/>
            <person name="Emerson J.B."/>
            <person name="Anantharaman K."/>
            <person name="Thomas B.C."/>
            <person name="Malmstrom R."/>
            <person name="Stieglmeier M."/>
            <person name="Klingl A."/>
            <person name="Woyke T."/>
            <person name="Ryan C.M."/>
            <person name="Banfield J.F."/>
        </authorList>
    </citation>
    <scope>NUCLEOTIDE SEQUENCE [LARGE SCALE GENOMIC DNA]</scope>
</reference>
<gene>
    <name evidence="1" type="ORF">COT93_00325</name>
</gene>